<dbReference type="SUPFAM" id="SSF48452">
    <property type="entry name" value="TPR-like"/>
    <property type="match status" value="1"/>
</dbReference>
<keyword evidence="2" id="KW-0449">Lipoprotein</keyword>
<dbReference type="EMBL" id="PYVU01000238">
    <property type="protein sequence ID" value="PTB92369.1"/>
    <property type="molecule type" value="Genomic_DNA"/>
</dbReference>
<dbReference type="InterPro" id="IPR041662">
    <property type="entry name" value="SusD-like_2"/>
</dbReference>
<evidence type="ECO:0000313" key="2">
    <source>
        <dbReference type="EMBL" id="PTB92369.1"/>
    </source>
</evidence>
<gene>
    <name evidence="2" type="ORF">C9994_14190</name>
</gene>
<dbReference type="AlphaFoldDB" id="A0A2T4DET8"/>
<feature type="chain" id="PRO_5015787170" evidence="1">
    <location>
        <begin position="21"/>
        <end position="504"/>
    </location>
</feature>
<evidence type="ECO:0000256" key="1">
    <source>
        <dbReference type="SAM" id="SignalP"/>
    </source>
</evidence>
<comment type="caution">
    <text evidence="2">The sequence shown here is derived from an EMBL/GenBank/DDBJ whole genome shotgun (WGS) entry which is preliminary data.</text>
</comment>
<name>A0A2T4DET8_9BACT</name>
<proteinExistence type="predicted"/>
<keyword evidence="1" id="KW-0732">Signal</keyword>
<feature type="signal peptide" evidence="1">
    <location>
        <begin position="1"/>
        <end position="20"/>
    </location>
</feature>
<organism evidence="2 3">
    <name type="scientific">Marivirga lumbricoides</name>
    <dbReference type="NCBI Taxonomy" id="1046115"/>
    <lineage>
        <taxon>Bacteria</taxon>
        <taxon>Pseudomonadati</taxon>
        <taxon>Bacteroidota</taxon>
        <taxon>Cytophagia</taxon>
        <taxon>Cytophagales</taxon>
        <taxon>Marivirgaceae</taxon>
        <taxon>Marivirga</taxon>
    </lineage>
</organism>
<reference evidence="2 3" key="1">
    <citation type="submission" date="2018-03" db="EMBL/GenBank/DDBJ databases">
        <title>Cross-interface Injection: A General Nanoliter Liquid Handling Method Applied to Single Cells Genome Amplification Automated Nanoliter Liquid Handling Applied to Single Cell Multiple Displacement Amplification.</title>
        <authorList>
            <person name="Yun J."/>
            <person name="Xu P."/>
            <person name="Xu J."/>
            <person name="Dai X."/>
            <person name="Wang Y."/>
            <person name="Zheng X."/>
            <person name="Cao C."/>
            <person name="Yi Q."/>
            <person name="Zhu Y."/>
            <person name="Wang L."/>
            <person name="Dong Z."/>
            <person name="Huang Y."/>
            <person name="Huang L."/>
            <person name="Du W."/>
        </authorList>
    </citation>
    <scope>NUCLEOTIDE SEQUENCE [LARGE SCALE GENOMIC DNA]</scope>
    <source>
        <strain evidence="2 3">Z-D1-2</strain>
    </source>
</reference>
<dbReference type="Gene3D" id="1.25.40.390">
    <property type="match status" value="1"/>
</dbReference>
<dbReference type="Proteomes" id="UP000240608">
    <property type="component" value="Unassembled WGS sequence"/>
</dbReference>
<protein>
    <submittedName>
        <fullName evidence="2">SusD/RagB family nutrient-binding outer membrane lipoprotein</fullName>
    </submittedName>
</protein>
<accession>A0A2T4DET8</accession>
<sequence length="504" mass="57464">MKYLSIIALSILLIGFSACEKFDEINTNPNTPSKVSSTILCTKVVLGMAKYSGDAKQFISQNALPKYVGYANEGIMGSQYNSLGNTDFNSFTLLTNIDKMVEYSEGSNLENSYRGLAKFARAYIFYQATMKVGDIPYTQAGIADAGIQKPAYDLQEKVFEGILNELKEADEYFATGKVFSGDPSTYNGDPEKWRRAVNSFALKVLMALSEKEGETTIQVKNRFAQIVQENNLLQSTADYFGLEYNSVNSYPLYSTNDMFTGRTLLSSLLVSNLNKLHDYRLFYFGEPASAEIKNNKEEDDSTAYVGLDVSLEFEKMNAGHKDGAYSIINLRYQNEIIGEPRMLITYAEQQLILAEASLKGWIGGAAKDYYEEGTRSALEPFKEINTDYAHGRVITQEYIDNYFTGEAAFKTNKDEQLQQVWLQRYLLHFMQDPYESYYQYRRVKYPHFPINPASSLNQNNKEAVPARWLYPTSETNFNRENLIEALERQYEGFDEINKVMWLLK</sequence>
<dbReference type="PROSITE" id="PS51257">
    <property type="entry name" value="PROKAR_LIPOPROTEIN"/>
    <property type="match status" value="1"/>
</dbReference>
<dbReference type="Pfam" id="PF12771">
    <property type="entry name" value="SusD-like_2"/>
    <property type="match status" value="1"/>
</dbReference>
<evidence type="ECO:0000313" key="3">
    <source>
        <dbReference type="Proteomes" id="UP000240608"/>
    </source>
</evidence>
<dbReference type="InterPro" id="IPR011990">
    <property type="entry name" value="TPR-like_helical_dom_sf"/>
</dbReference>